<dbReference type="EMBL" id="CAJVPT010001734">
    <property type="protein sequence ID" value="CAG8467988.1"/>
    <property type="molecule type" value="Genomic_DNA"/>
</dbReference>
<accession>A0ACA9KDZ0</accession>
<gene>
    <name evidence="1" type="ORF">ACOLOM_LOCUS1466</name>
</gene>
<feature type="non-terminal residue" evidence="1">
    <location>
        <position position="644"/>
    </location>
</feature>
<dbReference type="Proteomes" id="UP000789525">
    <property type="component" value="Unassembled WGS sequence"/>
</dbReference>
<evidence type="ECO:0000313" key="1">
    <source>
        <dbReference type="EMBL" id="CAG8467988.1"/>
    </source>
</evidence>
<proteinExistence type="predicted"/>
<evidence type="ECO:0000313" key="2">
    <source>
        <dbReference type="Proteomes" id="UP000789525"/>
    </source>
</evidence>
<protein>
    <submittedName>
        <fullName evidence="1">9116_t:CDS:1</fullName>
    </submittedName>
</protein>
<comment type="caution">
    <text evidence="1">The sequence shown here is derived from an EMBL/GenBank/DDBJ whole genome shotgun (WGS) entry which is preliminary data.</text>
</comment>
<name>A0ACA9KDZ0_9GLOM</name>
<reference evidence="1" key="1">
    <citation type="submission" date="2021-06" db="EMBL/GenBank/DDBJ databases">
        <authorList>
            <person name="Kallberg Y."/>
            <person name="Tangrot J."/>
            <person name="Rosling A."/>
        </authorList>
    </citation>
    <scope>NUCLEOTIDE SEQUENCE</scope>
    <source>
        <strain evidence="1">CL356</strain>
    </source>
</reference>
<sequence>MAGILDRINNYIYGGNRENILPQINEINGFAIYIELEGNPTEYSFEKISEEMSLKEVREILEDFEGVYMGENMSFLRSNKTTQISRKDENNIKVSDILSKERYICILKDQTKPSWPEFSHRFNLCKGRYICTDGDVRPAAQEVFKIKNNCGMTARLQLVDNNKITVTEVKCKNEIDELCTKNFMSSADVSVPMPWAPLSVGFSGSFEYSKHQHISRSTTYHIIKCLKSSLIIKKDEIEPTEEFVKAIEGALSKENDGLRLKALEELFKEFGRFGNSNGIEFGGIIQYQIDSNDETSSSSRLLKSEAKLQGFSASINAERSKSSSSLLSREDIVIIGGDKSKLTLDVEGIGAQMEWAETMKTCDTWGHIYLGGIISVYELLDDELKSRILAVFGQKVLDSGVIDVEIENEDIKKPIIRQIITDIQILKKLPQCQIFATILNMEKMEKIFSVRVNYYGAQNPNLLIHWVQKTPKKNLKSSIRNLTTGKKKITSLKLKVSWMITGFYTDFKQKSLPLKMKLNSFTDSFTQENTNQSLLQSSSQKIFNSLHGKKYCIIGTCAFNYDDDGVYIHNQSTAVASLHFRRTTDGSWKPYVEVYDLKTGKEIAKKDIPTLQIHWSVITECSDGLIEPIATEWDAWNADLNIYK</sequence>
<organism evidence="1 2">
    <name type="scientific">Acaulospora colombiana</name>
    <dbReference type="NCBI Taxonomy" id="27376"/>
    <lineage>
        <taxon>Eukaryota</taxon>
        <taxon>Fungi</taxon>
        <taxon>Fungi incertae sedis</taxon>
        <taxon>Mucoromycota</taxon>
        <taxon>Glomeromycotina</taxon>
        <taxon>Glomeromycetes</taxon>
        <taxon>Diversisporales</taxon>
        <taxon>Acaulosporaceae</taxon>
        <taxon>Acaulospora</taxon>
    </lineage>
</organism>
<keyword evidence="2" id="KW-1185">Reference proteome</keyword>